<keyword evidence="2" id="KW-1185">Reference proteome</keyword>
<reference evidence="1" key="2">
    <citation type="journal article" date="2022" name="New Phytol.">
        <title>Evolutionary transition to the ectomycorrhizal habit in the genomes of a hyperdiverse lineage of mushroom-forming fungi.</title>
        <authorList>
            <person name="Looney B."/>
            <person name="Miyauchi S."/>
            <person name="Morin E."/>
            <person name="Drula E."/>
            <person name="Courty P.E."/>
            <person name="Kohler A."/>
            <person name="Kuo A."/>
            <person name="LaButti K."/>
            <person name="Pangilinan J."/>
            <person name="Lipzen A."/>
            <person name="Riley R."/>
            <person name="Andreopoulos W."/>
            <person name="He G."/>
            <person name="Johnson J."/>
            <person name="Nolan M."/>
            <person name="Tritt A."/>
            <person name="Barry K.W."/>
            <person name="Grigoriev I.V."/>
            <person name="Nagy L.G."/>
            <person name="Hibbett D."/>
            <person name="Henrissat B."/>
            <person name="Matheny P.B."/>
            <person name="Labbe J."/>
            <person name="Martin F.M."/>
        </authorList>
    </citation>
    <scope>NUCLEOTIDE SEQUENCE</scope>
    <source>
        <strain evidence="1">HHB10654</strain>
    </source>
</reference>
<evidence type="ECO:0000313" key="1">
    <source>
        <dbReference type="EMBL" id="KAI0063732.1"/>
    </source>
</evidence>
<accession>A0ACB8T5N4</accession>
<comment type="caution">
    <text evidence="1">The sequence shown here is derived from an EMBL/GenBank/DDBJ whole genome shotgun (WGS) entry which is preliminary data.</text>
</comment>
<protein>
    <submittedName>
        <fullName evidence="1">Uncharacterized protein</fullName>
    </submittedName>
</protein>
<gene>
    <name evidence="1" type="ORF">BV25DRAFT_1914826</name>
</gene>
<dbReference type="Proteomes" id="UP000814140">
    <property type="component" value="Unassembled WGS sequence"/>
</dbReference>
<reference evidence="1" key="1">
    <citation type="submission" date="2021-03" db="EMBL/GenBank/DDBJ databases">
        <authorList>
            <consortium name="DOE Joint Genome Institute"/>
            <person name="Ahrendt S."/>
            <person name="Looney B.P."/>
            <person name="Miyauchi S."/>
            <person name="Morin E."/>
            <person name="Drula E."/>
            <person name="Courty P.E."/>
            <person name="Chicoki N."/>
            <person name="Fauchery L."/>
            <person name="Kohler A."/>
            <person name="Kuo A."/>
            <person name="Labutti K."/>
            <person name="Pangilinan J."/>
            <person name="Lipzen A."/>
            <person name="Riley R."/>
            <person name="Andreopoulos W."/>
            <person name="He G."/>
            <person name="Johnson J."/>
            <person name="Barry K.W."/>
            <person name="Grigoriev I.V."/>
            <person name="Nagy L."/>
            <person name="Hibbett D."/>
            <person name="Henrissat B."/>
            <person name="Matheny P.B."/>
            <person name="Labbe J."/>
            <person name="Martin F."/>
        </authorList>
    </citation>
    <scope>NUCLEOTIDE SEQUENCE</scope>
    <source>
        <strain evidence="1">HHB10654</strain>
    </source>
</reference>
<evidence type="ECO:0000313" key="2">
    <source>
        <dbReference type="Proteomes" id="UP000814140"/>
    </source>
</evidence>
<organism evidence="1 2">
    <name type="scientific">Artomyces pyxidatus</name>
    <dbReference type="NCBI Taxonomy" id="48021"/>
    <lineage>
        <taxon>Eukaryota</taxon>
        <taxon>Fungi</taxon>
        <taxon>Dikarya</taxon>
        <taxon>Basidiomycota</taxon>
        <taxon>Agaricomycotina</taxon>
        <taxon>Agaricomycetes</taxon>
        <taxon>Russulales</taxon>
        <taxon>Auriscalpiaceae</taxon>
        <taxon>Artomyces</taxon>
    </lineage>
</organism>
<dbReference type="EMBL" id="MU277201">
    <property type="protein sequence ID" value="KAI0063732.1"/>
    <property type="molecule type" value="Genomic_DNA"/>
</dbReference>
<proteinExistence type="predicted"/>
<sequence>MAHYSKSTSSWTSAAPSRPHAPPPTPVTRIGIVFHDYIVYRGKIAPLWSLFLTATQNFHEADDAFVYTVSDLFTPGANTLSFRGGTVPDPAMIKDFIGILHIADVRMTPQALIASLRSPEHWGNPIDNSKWVLLTLLNWQQQSIIPPLRWGTQKELLRGITESVERLRGMWGQPGATGFPIISISN</sequence>
<name>A0ACB8T5N4_9AGAM</name>